<evidence type="ECO:0000313" key="3">
    <source>
        <dbReference type="EMBL" id="SMP97240.1"/>
    </source>
</evidence>
<name>A0ABY1R8N6_9FLAO</name>
<proteinExistence type="predicted"/>
<dbReference type="InterPro" id="IPR022385">
    <property type="entry name" value="Rhs_assc_core"/>
</dbReference>
<accession>A0ABY1R8N6</accession>
<protein>
    <submittedName>
        <fullName evidence="3">RHS repeat-associated core domain-containing protein</fullName>
    </submittedName>
</protein>
<dbReference type="Proteomes" id="UP001158050">
    <property type="component" value="Unassembled WGS sequence"/>
</dbReference>
<dbReference type="InterPro" id="IPR050708">
    <property type="entry name" value="T6SS_VgrG/RHS"/>
</dbReference>
<dbReference type="Pfam" id="PF20041">
    <property type="entry name" value="DUF6443"/>
    <property type="match status" value="1"/>
</dbReference>
<feature type="domain" description="DUF6443" evidence="2">
    <location>
        <begin position="33"/>
        <end position="165"/>
    </location>
</feature>
<evidence type="ECO:0000259" key="2">
    <source>
        <dbReference type="Pfam" id="PF20041"/>
    </source>
</evidence>
<evidence type="ECO:0000313" key="4">
    <source>
        <dbReference type="Proteomes" id="UP001158050"/>
    </source>
</evidence>
<gene>
    <name evidence="3" type="ORF">SAMN05421679_1123</name>
</gene>
<keyword evidence="4" id="KW-1185">Reference proteome</keyword>
<dbReference type="NCBIfam" id="TIGR03696">
    <property type="entry name" value="Rhs_assc_core"/>
    <property type="match status" value="1"/>
</dbReference>
<comment type="caution">
    <text evidence="3">The sequence shown here is derived from an EMBL/GenBank/DDBJ whole genome shotgun (WGS) entry which is preliminary data.</text>
</comment>
<dbReference type="PANTHER" id="PTHR32305:SF15">
    <property type="entry name" value="PROTEIN RHSA-RELATED"/>
    <property type="match status" value="1"/>
</dbReference>
<dbReference type="InterPro" id="IPR045619">
    <property type="entry name" value="DUF6443"/>
</dbReference>
<dbReference type="Gene3D" id="2.180.10.10">
    <property type="entry name" value="RHS repeat-associated core"/>
    <property type="match status" value="1"/>
</dbReference>
<feature type="chain" id="PRO_5046957168" evidence="1">
    <location>
        <begin position="21"/>
        <end position="1255"/>
    </location>
</feature>
<dbReference type="EMBL" id="FXUO01000012">
    <property type="protein sequence ID" value="SMP97240.1"/>
    <property type="molecule type" value="Genomic_DNA"/>
</dbReference>
<evidence type="ECO:0000256" key="1">
    <source>
        <dbReference type="SAM" id="SignalP"/>
    </source>
</evidence>
<feature type="signal peptide" evidence="1">
    <location>
        <begin position="1"/>
        <end position="20"/>
    </location>
</feature>
<keyword evidence="1" id="KW-0732">Signal</keyword>
<dbReference type="PANTHER" id="PTHR32305">
    <property type="match status" value="1"/>
</dbReference>
<reference evidence="3 4" key="1">
    <citation type="submission" date="2017-05" db="EMBL/GenBank/DDBJ databases">
        <authorList>
            <person name="Varghese N."/>
            <person name="Submissions S."/>
        </authorList>
    </citation>
    <scope>NUCLEOTIDE SEQUENCE [LARGE SCALE GENOMIC DNA]</scope>
    <source>
        <strain evidence="3 4">DSM 18015</strain>
    </source>
</reference>
<organism evidence="3 4">
    <name type="scientific">Epilithonimonas pallida</name>
    <dbReference type="NCBI Taxonomy" id="373671"/>
    <lineage>
        <taxon>Bacteria</taxon>
        <taxon>Pseudomonadati</taxon>
        <taxon>Bacteroidota</taxon>
        <taxon>Flavobacteriia</taxon>
        <taxon>Flavobacteriales</taxon>
        <taxon>Weeksellaceae</taxon>
        <taxon>Chryseobacterium group</taxon>
        <taxon>Epilithonimonas</taxon>
    </lineage>
</organism>
<sequence>MKRYFIYILLMLAAIGELSAQSFTPNQTYTYSRTYLEPVTYNASNPDSNNSKKQIQSVQYTDGLGRPVQDIAIGSTYSGQDLVSSYFYDPVTGRQTKQYLPVTKAGTSGAMQSVSEADINTYYGVSNAFAEVKTEDSPLSRPVETAAPGDAWKMSGGKTKKMEYLFIGQNEIKQYTAVSDDDESVFQPAVAQTQNYAKGSLHKIVSTDEDGNVSVLYKNSMGQTLVTRQENGTEKLDTHYLYNQYGQLVMIIPPKASALGTLDQGAKDELCYIYRYDSKGRLIEKKLPGKGKEEMVYDKADRLILYRDAVMRAQDRWLITKYDQFGRVLYTGFMNGGTRSQQQNIIANMVITESPHSTGFSRNGLQIYYSNGYFSYLDTVLSVNYYDEYPVGTPTKPALITETSLSSDNLASQSTKTLPTASYVKNISDDKWTRTYYWYDQRGRSVGAQEINHHGGITVTHTVQNWAGITEKVETEHQRLPTSAKVTVKERFVYNDRNYLKEHYHQVNSNPEELLAKYTYNELGQVINKQVGNNLQSIDYNYNVRGWLTDINNVNTLGSKLFAYHINYTQRDGLETPNLDFPTYKVQPRYNGNITETVWKAMDVSGQVLYSSPERQGYVYDGANRLKAGFYQLPDNPAAKANSEIIENYDKNGNIINLKRTSSRIKGAVKMMDNLTYNIQGNRITSVTDASVNPGGYEGGGGLIEYDTNGNMTRMPDKGITNISYNYLNLPETIEQTNVSTFYYRADGVKLKKKFVLNNETGSHTINTEYLDGFVYTTMVTGLLREALEVQDPATQDVRYARQEEAFTEPEAMVIDPGGPLDASLGLSYFPTSEGYYDYINNKYIYQYKDHLGNVRLSYAKNPDTGSAEVLDRNDYYPFGMNSIGGFYSVYDVTGTPLNNKYNGKELQETGFYDYGWRQYMPDLGRWFGMDKLSETYSSTSPYAYVGNNPAMMFDPDGRYGDMPDWMKTMWYMTPDQTNTSWSNTGTGSGFINTGFSGSMTPSYMGFYSPFGSTVGYNGIGTYAFGNSGGLGGNSGSLGGNNGYNDNLPLISVPEVFVKGNSSGWGKQAQAQFNAFMDVINQNEDAFAKFGKWNTGLGFGFTAVEKMPGSFRLTNGAYNGSAWSPRYYGSGWTGGSRARISTYNIGKIGKGLGIAGAIAGTFVDGIGVLNYYKNGVNAPNTVSPGKFAINLGMTGYGFTAVGAFPAALYSGIENFYPGGWLGNEKHAGAIADQAKLNELNSFNPYWQYWPGAMKQ</sequence>